<dbReference type="SUPFAM" id="SSF81799">
    <property type="entry name" value="Putative methyltransferase TM0872, insert domain"/>
    <property type="match status" value="1"/>
</dbReference>
<keyword evidence="3 6" id="KW-0489">Methyltransferase</keyword>
<proteinExistence type="inferred from homology"/>
<evidence type="ECO:0000256" key="2">
    <source>
        <dbReference type="ARBA" id="ARBA00022552"/>
    </source>
</evidence>
<feature type="binding site" evidence="6">
    <location>
        <position position="94"/>
    </location>
    <ligand>
        <name>S-adenosyl-L-methionine</name>
        <dbReference type="ChEBI" id="CHEBI:59789"/>
    </ligand>
</feature>
<dbReference type="Gene3D" id="3.40.50.150">
    <property type="entry name" value="Vaccinia Virus protein VP39"/>
    <property type="match status" value="1"/>
</dbReference>
<dbReference type="EC" id="2.1.1.199" evidence="6"/>
<dbReference type="InterPro" id="IPR023397">
    <property type="entry name" value="SAM-dep_MeTrfase_MraW_recog"/>
</dbReference>
<evidence type="ECO:0000256" key="7">
    <source>
        <dbReference type="SAM" id="MobiDB-lite"/>
    </source>
</evidence>
<dbReference type="PIRSF" id="PIRSF004486">
    <property type="entry name" value="MraW"/>
    <property type="match status" value="1"/>
</dbReference>
<organism evidence="8">
    <name type="scientific">Caldilinea aerophila</name>
    <dbReference type="NCBI Taxonomy" id="133453"/>
    <lineage>
        <taxon>Bacteria</taxon>
        <taxon>Bacillati</taxon>
        <taxon>Chloroflexota</taxon>
        <taxon>Caldilineae</taxon>
        <taxon>Caldilineales</taxon>
        <taxon>Caldilineaceae</taxon>
        <taxon>Caldilinea</taxon>
    </lineage>
</organism>
<comment type="catalytic activity">
    <reaction evidence="6">
        <text>cytidine(1402) in 16S rRNA + S-adenosyl-L-methionine = N(4)-methylcytidine(1402) in 16S rRNA + S-adenosyl-L-homocysteine + H(+)</text>
        <dbReference type="Rhea" id="RHEA:42928"/>
        <dbReference type="Rhea" id="RHEA-COMP:10286"/>
        <dbReference type="Rhea" id="RHEA-COMP:10287"/>
        <dbReference type="ChEBI" id="CHEBI:15378"/>
        <dbReference type="ChEBI" id="CHEBI:57856"/>
        <dbReference type="ChEBI" id="CHEBI:59789"/>
        <dbReference type="ChEBI" id="CHEBI:74506"/>
        <dbReference type="ChEBI" id="CHEBI:82748"/>
        <dbReference type="EC" id="2.1.1.199"/>
    </reaction>
</comment>
<keyword evidence="4 6" id="KW-0808">Transferase</keyword>
<keyword evidence="2 6" id="KW-0698">rRNA processing</keyword>
<feature type="binding site" evidence="6">
    <location>
        <position position="122"/>
    </location>
    <ligand>
        <name>S-adenosyl-L-methionine</name>
        <dbReference type="ChEBI" id="CHEBI:59789"/>
    </ligand>
</feature>
<dbReference type="GO" id="GO:0071424">
    <property type="term" value="F:rRNA (cytosine-N4-)-methyltransferase activity"/>
    <property type="evidence" value="ECO:0007669"/>
    <property type="project" value="UniProtKB-UniRule"/>
</dbReference>
<evidence type="ECO:0000256" key="6">
    <source>
        <dbReference type="HAMAP-Rule" id="MF_01007"/>
    </source>
</evidence>
<evidence type="ECO:0000256" key="1">
    <source>
        <dbReference type="ARBA" id="ARBA00010396"/>
    </source>
</evidence>
<dbReference type="InterPro" id="IPR002903">
    <property type="entry name" value="RsmH"/>
</dbReference>
<comment type="function">
    <text evidence="6">Specifically methylates the N4 position of cytidine in position 1402 (C1402) of 16S rRNA.</text>
</comment>
<feature type="binding site" evidence="6">
    <location>
        <begin position="45"/>
        <end position="47"/>
    </location>
    <ligand>
        <name>S-adenosyl-L-methionine</name>
        <dbReference type="ChEBI" id="CHEBI:59789"/>
    </ligand>
</feature>
<feature type="region of interest" description="Disordered" evidence="7">
    <location>
        <begin position="277"/>
        <end position="328"/>
    </location>
</feature>
<evidence type="ECO:0000313" key="8">
    <source>
        <dbReference type="EMBL" id="HDX33136.1"/>
    </source>
</evidence>
<dbReference type="NCBIfam" id="TIGR00006">
    <property type="entry name" value="16S rRNA (cytosine(1402)-N(4))-methyltransferase RsmH"/>
    <property type="match status" value="1"/>
</dbReference>
<comment type="subcellular location">
    <subcellularLocation>
        <location evidence="6">Cytoplasm</location>
    </subcellularLocation>
</comment>
<name>A0A7C1FJ61_9CHLR</name>
<feature type="binding site" evidence="6">
    <location>
        <position position="115"/>
    </location>
    <ligand>
        <name>S-adenosyl-L-methionine</name>
        <dbReference type="ChEBI" id="CHEBI:59789"/>
    </ligand>
</feature>
<dbReference type="SUPFAM" id="SSF53335">
    <property type="entry name" value="S-adenosyl-L-methionine-dependent methyltransferases"/>
    <property type="match status" value="1"/>
</dbReference>
<feature type="binding site" evidence="6">
    <location>
        <position position="65"/>
    </location>
    <ligand>
        <name>S-adenosyl-L-methionine</name>
        <dbReference type="ChEBI" id="CHEBI:59789"/>
    </ligand>
</feature>
<reference evidence="8" key="1">
    <citation type="journal article" date="2020" name="mSystems">
        <title>Genome- and Community-Level Interaction Insights into Carbon Utilization and Element Cycling Functions of Hydrothermarchaeota in Hydrothermal Sediment.</title>
        <authorList>
            <person name="Zhou Z."/>
            <person name="Liu Y."/>
            <person name="Xu W."/>
            <person name="Pan J."/>
            <person name="Luo Z.H."/>
            <person name="Li M."/>
        </authorList>
    </citation>
    <scope>NUCLEOTIDE SEQUENCE [LARGE SCALE GENOMIC DNA]</scope>
    <source>
        <strain evidence="8">SpSt-289</strain>
    </source>
</reference>
<protein>
    <recommendedName>
        <fullName evidence="6">Ribosomal RNA small subunit methyltransferase H</fullName>
        <ecNumber evidence="6">2.1.1.199</ecNumber>
    </recommendedName>
    <alternativeName>
        <fullName evidence="6">16S rRNA m(4)C1402 methyltransferase</fullName>
    </alternativeName>
    <alternativeName>
        <fullName evidence="6">rRNA (cytosine-N(4)-)-methyltransferase RsmH</fullName>
    </alternativeName>
</protein>
<comment type="similarity">
    <text evidence="1 6">Belongs to the methyltransferase superfamily. RsmH family.</text>
</comment>
<dbReference type="Pfam" id="PF01795">
    <property type="entry name" value="Methyltransf_5"/>
    <property type="match status" value="1"/>
</dbReference>
<dbReference type="GO" id="GO:0070475">
    <property type="term" value="P:rRNA base methylation"/>
    <property type="evidence" value="ECO:0007669"/>
    <property type="project" value="UniProtKB-UniRule"/>
</dbReference>
<keyword evidence="6" id="KW-0963">Cytoplasm</keyword>
<keyword evidence="5 6" id="KW-0949">S-adenosyl-L-methionine</keyword>
<dbReference type="InterPro" id="IPR029063">
    <property type="entry name" value="SAM-dependent_MTases_sf"/>
</dbReference>
<comment type="caution">
    <text evidence="8">The sequence shown here is derived from an EMBL/GenBank/DDBJ whole genome shotgun (WGS) entry which is preliminary data.</text>
</comment>
<evidence type="ECO:0000256" key="5">
    <source>
        <dbReference type="ARBA" id="ARBA00022691"/>
    </source>
</evidence>
<gene>
    <name evidence="6 8" type="primary">rsmH</name>
    <name evidence="8" type="ORF">ENQ20_16850</name>
</gene>
<dbReference type="AlphaFoldDB" id="A0A7C1FJ61"/>
<dbReference type="Gene3D" id="1.10.150.170">
    <property type="entry name" value="Putative methyltransferase TM0872, insert domain"/>
    <property type="match status" value="1"/>
</dbReference>
<dbReference type="GO" id="GO:0005737">
    <property type="term" value="C:cytoplasm"/>
    <property type="evidence" value="ECO:0007669"/>
    <property type="project" value="UniProtKB-SubCell"/>
</dbReference>
<dbReference type="CDD" id="cd02440">
    <property type="entry name" value="AdoMet_MTases"/>
    <property type="match status" value="1"/>
</dbReference>
<dbReference type="PANTHER" id="PTHR11265:SF0">
    <property type="entry name" value="12S RRNA N4-METHYLCYTIDINE METHYLTRANSFERASE"/>
    <property type="match status" value="1"/>
</dbReference>
<evidence type="ECO:0000256" key="4">
    <source>
        <dbReference type="ARBA" id="ARBA00022679"/>
    </source>
</evidence>
<evidence type="ECO:0000256" key="3">
    <source>
        <dbReference type="ARBA" id="ARBA00022603"/>
    </source>
</evidence>
<accession>A0A7C1FJ61</accession>
<dbReference type="HAMAP" id="MF_01007">
    <property type="entry name" value="16SrRNA_methyltr_H"/>
    <property type="match status" value="1"/>
</dbReference>
<dbReference type="EMBL" id="DSMG01000176">
    <property type="protein sequence ID" value="HDX33136.1"/>
    <property type="molecule type" value="Genomic_DNA"/>
</dbReference>
<sequence length="328" mass="35775">MMADRPPLAADPLGAHHAPVLLAEVLQGLAVRPGAWVIDCTLGGGGHTEAILAASAPDGRVLGLDADPAAIRRVAERLADAVASSRLVLHQGAFELLEEVAAAYGFAPVDGILLDLGVSSFQLQTPERGFSFGAAGPLDMRFDPGQPLSAADIVNEWDEQSLADVIYRYGEEPRSRRIARYLVKHRPFFTTAQLAEAIEKAVGGRRGARIHPATRTFQALRIVVNRELEQLENVLPQALRLLRPGGRLAVITFHSLEDRIVKHWMLAEARADVSGLNSMEGERQRQPTLRILTKKPITPTAEEIQRNPRSRSAKLRVAEKLPTTQSDT</sequence>
<dbReference type="PANTHER" id="PTHR11265">
    <property type="entry name" value="S-ADENOSYL-METHYLTRANSFERASE MRAW"/>
    <property type="match status" value="1"/>
</dbReference>